<sequence length="75" mass="9024">MDLRAIKKFYGRSRVLYERLAEFSSIKLETTKTIKYLDKITILINGAFAIAKVFSYWGFYFRKKVEWFAGNIFFY</sequence>
<reference evidence="2 3" key="1">
    <citation type="submission" date="2018-06" db="EMBL/GenBank/DDBJ databases">
        <title>The draft genome sequences of strains SCU63 and S1.</title>
        <authorList>
            <person name="Gan L."/>
        </authorList>
    </citation>
    <scope>NUCLEOTIDE SEQUENCE [LARGE SCALE GENOMIC DNA]</scope>
    <source>
        <strain evidence="2 3">SCU63</strain>
    </source>
</reference>
<keyword evidence="1" id="KW-0812">Transmembrane</keyword>
<organism evidence="2 3">
    <name type="scientific">Planococcus halotolerans</name>
    <dbReference type="NCBI Taxonomy" id="2233542"/>
    <lineage>
        <taxon>Bacteria</taxon>
        <taxon>Bacillati</taxon>
        <taxon>Bacillota</taxon>
        <taxon>Bacilli</taxon>
        <taxon>Bacillales</taxon>
        <taxon>Caryophanaceae</taxon>
        <taxon>Planococcus</taxon>
    </lineage>
</organism>
<keyword evidence="1" id="KW-1133">Transmembrane helix</keyword>
<dbReference type="AlphaFoldDB" id="A0A365L7Q2"/>
<proteinExistence type="predicted"/>
<keyword evidence="3" id="KW-1185">Reference proteome</keyword>
<keyword evidence="1" id="KW-0472">Membrane</keyword>
<evidence type="ECO:0000256" key="1">
    <source>
        <dbReference type="SAM" id="Phobius"/>
    </source>
</evidence>
<comment type="caution">
    <text evidence="2">The sequence shown here is derived from an EMBL/GenBank/DDBJ whole genome shotgun (WGS) entry which is preliminary data.</text>
</comment>
<dbReference type="Proteomes" id="UP000251002">
    <property type="component" value="Unassembled WGS sequence"/>
</dbReference>
<accession>A0A365L7Q2</accession>
<feature type="transmembrane region" description="Helical" evidence="1">
    <location>
        <begin position="40"/>
        <end position="59"/>
    </location>
</feature>
<protein>
    <submittedName>
        <fullName evidence="2">Uncharacterized protein</fullName>
    </submittedName>
</protein>
<evidence type="ECO:0000313" key="2">
    <source>
        <dbReference type="EMBL" id="RAZ81454.1"/>
    </source>
</evidence>
<name>A0A365L7Q2_9BACL</name>
<dbReference type="EMBL" id="QLZR01000001">
    <property type="protein sequence ID" value="RAZ81454.1"/>
    <property type="molecule type" value="Genomic_DNA"/>
</dbReference>
<evidence type="ECO:0000313" key="3">
    <source>
        <dbReference type="Proteomes" id="UP000251002"/>
    </source>
</evidence>
<gene>
    <name evidence="2" type="ORF">DP120_04040</name>
</gene>